<accession>A0ACD3ASK2</accession>
<organism evidence="1 2">
    <name type="scientific">Pluteus cervinus</name>
    <dbReference type="NCBI Taxonomy" id="181527"/>
    <lineage>
        <taxon>Eukaryota</taxon>
        <taxon>Fungi</taxon>
        <taxon>Dikarya</taxon>
        <taxon>Basidiomycota</taxon>
        <taxon>Agaricomycotina</taxon>
        <taxon>Agaricomycetes</taxon>
        <taxon>Agaricomycetidae</taxon>
        <taxon>Agaricales</taxon>
        <taxon>Pluteineae</taxon>
        <taxon>Pluteaceae</taxon>
        <taxon>Pluteus</taxon>
    </lineage>
</organism>
<dbReference type="Proteomes" id="UP000308600">
    <property type="component" value="Unassembled WGS sequence"/>
</dbReference>
<proteinExistence type="predicted"/>
<name>A0ACD3ASK2_9AGAR</name>
<protein>
    <submittedName>
        <fullName evidence="1">SET domain-containing protein</fullName>
    </submittedName>
</protein>
<sequence>MRTDKETGRGVWAKNPYRPGDVLMTTRPYISVLSTHNLSSYCSACFGPAPPSGLKRCTQCRTIHYCSAACQTRDWTLHKRECPALQDWAKASPNAESLVPSDAVRSLARILWGKQKKGLDSIWSKEIDALQSHRKSLQPESFEVHAHLSHALVLFLGLSSPEDLGPFGIHSAGDLVDLVSRFITNTFTIATPSLTPLGACVSPLIALINHSCEPHAVVVFPRTSPASAQNEPAMQLIAIRPILPDQEVLITYVDITLPRPQRRKTLKETYHFVCNCSLCSNLTNTDPRDVLQCPKRCGGTCPIPTEENNITRCTSCKAGLTTVDEVLDAVRIGEEALAKATALQSQDPVKAKQLTTKLIPILTSAGLLPSAHPLLALSRLHQTLLLSSLPDSLTQDALDDVICAATRSSAGLNDVLLYGHPSRGICLAELGKLLAADEPQPKEQPKSQAEAALVYPPSGPKRLKLALDTLIRARSELMVGFGAVNEGGEVGKEVRESIVALEKELGVWKQGIRNVVEDMPKPLRKPL</sequence>
<evidence type="ECO:0000313" key="2">
    <source>
        <dbReference type="Proteomes" id="UP000308600"/>
    </source>
</evidence>
<evidence type="ECO:0000313" key="1">
    <source>
        <dbReference type="EMBL" id="TFK68531.1"/>
    </source>
</evidence>
<reference evidence="1 2" key="1">
    <citation type="journal article" date="2019" name="Nat. Ecol. Evol.">
        <title>Megaphylogeny resolves global patterns of mushroom evolution.</title>
        <authorList>
            <person name="Varga T."/>
            <person name="Krizsan K."/>
            <person name="Foldi C."/>
            <person name="Dima B."/>
            <person name="Sanchez-Garcia M."/>
            <person name="Sanchez-Ramirez S."/>
            <person name="Szollosi G.J."/>
            <person name="Szarkandi J.G."/>
            <person name="Papp V."/>
            <person name="Albert L."/>
            <person name="Andreopoulos W."/>
            <person name="Angelini C."/>
            <person name="Antonin V."/>
            <person name="Barry K.W."/>
            <person name="Bougher N.L."/>
            <person name="Buchanan P."/>
            <person name="Buyck B."/>
            <person name="Bense V."/>
            <person name="Catcheside P."/>
            <person name="Chovatia M."/>
            <person name="Cooper J."/>
            <person name="Damon W."/>
            <person name="Desjardin D."/>
            <person name="Finy P."/>
            <person name="Geml J."/>
            <person name="Haridas S."/>
            <person name="Hughes K."/>
            <person name="Justo A."/>
            <person name="Karasinski D."/>
            <person name="Kautmanova I."/>
            <person name="Kiss B."/>
            <person name="Kocsube S."/>
            <person name="Kotiranta H."/>
            <person name="LaButti K.M."/>
            <person name="Lechner B.E."/>
            <person name="Liimatainen K."/>
            <person name="Lipzen A."/>
            <person name="Lukacs Z."/>
            <person name="Mihaltcheva S."/>
            <person name="Morgado L.N."/>
            <person name="Niskanen T."/>
            <person name="Noordeloos M.E."/>
            <person name="Ohm R.A."/>
            <person name="Ortiz-Santana B."/>
            <person name="Ovrebo C."/>
            <person name="Racz N."/>
            <person name="Riley R."/>
            <person name="Savchenko A."/>
            <person name="Shiryaev A."/>
            <person name="Soop K."/>
            <person name="Spirin V."/>
            <person name="Szebenyi C."/>
            <person name="Tomsovsky M."/>
            <person name="Tulloss R.E."/>
            <person name="Uehling J."/>
            <person name="Grigoriev I.V."/>
            <person name="Vagvolgyi C."/>
            <person name="Papp T."/>
            <person name="Martin F.M."/>
            <person name="Miettinen O."/>
            <person name="Hibbett D.S."/>
            <person name="Nagy L.G."/>
        </authorList>
    </citation>
    <scope>NUCLEOTIDE SEQUENCE [LARGE SCALE GENOMIC DNA]</scope>
    <source>
        <strain evidence="1 2">NL-1719</strain>
    </source>
</reference>
<gene>
    <name evidence="1" type="ORF">BDN72DRAFT_841571</name>
</gene>
<keyword evidence="2" id="KW-1185">Reference proteome</keyword>
<dbReference type="EMBL" id="ML208349">
    <property type="protein sequence ID" value="TFK68531.1"/>
    <property type="molecule type" value="Genomic_DNA"/>
</dbReference>